<dbReference type="RefSeq" id="XP_003856453.1">
    <property type="nucleotide sequence ID" value="XM_003856405.1"/>
</dbReference>
<evidence type="ECO:0000313" key="1">
    <source>
        <dbReference type="EMBL" id="EGP91429.1"/>
    </source>
</evidence>
<proteinExistence type="predicted"/>
<organism evidence="1 2">
    <name type="scientific">Zymoseptoria tritici (strain CBS 115943 / IPO323)</name>
    <name type="common">Speckled leaf blotch fungus</name>
    <name type="synonym">Septoria tritici</name>
    <dbReference type="NCBI Taxonomy" id="336722"/>
    <lineage>
        <taxon>Eukaryota</taxon>
        <taxon>Fungi</taxon>
        <taxon>Dikarya</taxon>
        <taxon>Ascomycota</taxon>
        <taxon>Pezizomycotina</taxon>
        <taxon>Dothideomycetes</taxon>
        <taxon>Dothideomycetidae</taxon>
        <taxon>Mycosphaerellales</taxon>
        <taxon>Mycosphaerellaceae</taxon>
        <taxon>Zymoseptoria</taxon>
    </lineage>
</organism>
<gene>
    <name evidence="1" type="ORF">MYCGRDRAFT_102643</name>
</gene>
<protein>
    <submittedName>
        <fullName evidence="1">Uncharacterized protein</fullName>
    </submittedName>
</protein>
<keyword evidence="2" id="KW-1185">Reference proteome</keyword>
<dbReference type="InParanoid" id="F9X0C7"/>
<reference evidence="1 2" key="1">
    <citation type="journal article" date="2011" name="PLoS Genet.">
        <title>Finished genome of the fungal wheat pathogen Mycosphaerella graminicola reveals dispensome structure, chromosome plasticity, and stealth pathogenesis.</title>
        <authorList>
            <person name="Goodwin S.B."/>
            <person name="Ben M'barek S."/>
            <person name="Dhillon B."/>
            <person name="Wittenberg A.H.J."/>
            <person name="Crane C.F."/>
            <person name="Hane J.K."/>
            <person name="Foster A.J."/>
            <person name="Van der Lee T.A.J."/>
            <person name="Grimwood J."/>
            <person name="Aerts A."/>
            <person name="Antoniw J."/>
            <person name="Bailey A."/>
            <person name="Bluhm B."/>
            <person name="Bowler J."/>
            <person name="Bristow J."/>
            <person name="van der Burgt A."/>
            <person name="Canto-Canche B."/>
            <person name="Churchill A.C.L."/>
            <person name="Conde-Ferraez L."/>
            <person name="Cools H.J."/>
            <person name="Coutinho P.M."/>
            <person name="Csukai M."/>
            <person name="Dehal P."/>
            <person name="De Wit P."/>
            <person name="Donzelli B."/>
            <person name="van de Geest H.C."/>
            <person name="van Ham R.C.H.J."/>
            <person name="Hammond-Kosack K.E."/>
            <person name="Henrissat B."/>
            <person name="Kilian A."/>
            <person name="Kobayashi A.K."/>
            <person name="Koopmann E."/>
            <person name="Kourmpetis Y."/>
            <person name="Kuzniar A."/>
            <person name="Lindquist E."/>
            <person name="Lombard V."/>
            <person name="Maliepaard C."/>
            <person name="Martins N."/>
            <person name="Mehrabi R."/>
            <person name="Nap J.P.H."/>
            <person name="Ponomarenko A."/>
            <person name="Rudd J.J."/>
            <person name="Salamov A."/>
            <person name="Schmutz J."/>
            <person name="Schouten H.J."/>
            <person name="Shapiro H."/>
            <person name="Stergiopoulos I."/>
            <person name="Torriani S.F.F."/>
            <person name="Tu H."/>
            <person name="de Vries R.P."/>
            <person name="Waalwijk C."/>
            <person name="Ware S.B."/>
            <person name="Wiebenga A."/>
            <person name="Zwiers L.-H."/>
            <person name="Oliver R.P."/>
            <person name="Grigoriev I.V."/>
            <person name="Kema G.H.J."/>
        </authorList>
    </citation>
    <scope>NUCLEOTIDE SEQUENCE [LARGE SCALE GENOMIC DNA]</scope>
    <source>
        <strain evidence="2">CBS 115943 / IPO323</strain>
    </source>
</reference>
<dbReference type="KEGG" id="ztr:MYCGRDRAFT_102643"/>
<dbReference type="AlphaFoldDB" id="F9X0C7"/>
<accession>F9X0C7</accession>
<dbReference type="GeneID" id="13399147"/>
<sequence>MSHVVSLIGAGRFAELVARSMESQHIDIPSGQTMKEDVRRQRQHYHCLQEDKSLWNLACKHAVRQTASDGILDSGNDHISRPVTVSSIFDIAD</sequence>
<evidence type="ECO:0000313" key="2">
    <source>
        <dbReference type="Proteomes" id="UP000008062"/>
    </source>
</evidence>
<name>F9X0C7_ZYMTI</name>
<dbReference type="HOGENOM" id="CLU_2401369_0_0_1"/>
<dbReference type="EMBL" id="CM001196">
    <property type="protein sequence ID" value="EGP91429.1"/>
    <property type="molecule type" value="Genomic_DNA"/>
</dbReference>
<dbReference type="Proteomes" id="UP000008062">
    <property type="component" value="Chromosome 1"/>
</dbReference>